<feature type="non-terminal residue" evidence="2">
    <location>
        <position position="99"/>
    </location>
</feature>
<dbReference type="EMBL" id="GECU01001515">
    <property type="protein sequence ID" value="JAT06192.1"/>
    <property type="molecule type" value="Transcribed_RNA"/>
</dbReference>
<accession>A0A1B6K402</accession>
<evidence type="ECO:0000256" key="1">
    <source>
        <dbReference type="SAM" id="MobiDB-lite"/>
    </source>
</evidence>
<proteinExistence type="predicted"/>
<feature type="compositionally biased region" description="Polar residues" evidence="1">
    <location>
        <begin position="8"/>
        <end position="30"/>
    </location>
</feature>
<feature type="region of interest" description="Disordered" evidence="1">
    <location>
        <begin position="1"/>
        <end position="81"/>
    </location>
</feature>
<sequence length="99" mass="11084">DDQDTGLEETQSQISSPLTSIIVPSTSSGRTAFKRPQRNIKTKKAHSVMSDSDPEDALSTKKQKLTNTNINNPKTKNKTAKQIALEQKMARINQWKTEE</sequence>
<feature type="non-terminal residue" evidence="2">
    <location>
        <position position="1"/>
    </location>
</feature>
<gene>
    <name evidence="2" type="ORF">g.52904</name>
</gene>
<name>A0A1B6K402_9HEMI</name>
<protein>
    <submittedName>
        <fullName evidence="2">Uncharacterized protein</fullName>
    </submittedName>
</protein>
<evidence type="ECO:0000313" key="2">
    <source>
        <dbReference type="EMBL" id="JAT06192.1"/>
    </source>
</evidence>
<reference evidence="2" key="1">
    <citation type="submission" date="2015-11" db="EMBL/GenBank/DDBJ databases">
        <title>De novo transcriptome assembly of four potential Pierce s Disease insect vectors from Arizona vineyards.</title>
        <authorList>
            <person name="Tassone E.E."/>
        </authorList>
    </citation>
    <scope>NUCLEOTIDE SEQUENCE</scope>
</reference>
<organism evidence="2">
    <name type="scientific">Homalodisca liturata</name>
    <dbReference type="NCBI Taxonomy" id="320908"/>
    <lineage>
        <taxon>Eukaryota</taxon>
        <taxon>Metazoa</taxon>
        <taxon>Ecdysozoa</taxon>
        <taxon>Arthropoda</taxon>
        <taxon>Hexapoda</taxon>
        <taxon>Insecta</taxon>
        <taxon>Pterygota</taxon>
        <taxon>Neoptera</taxon>
        <taxon>Paraneoptera</taxon>
        <taxon>Hemiptera</taxon>
        <taxon>Auchenorrhyncha</taxon>
        <taxon>Membracoidea</taxon>
        <taxon>Cicadellidae</taxon>
        <taxon>Cicadellinae</taxon>
        <taxon>Proconiini</taxon>
        <taxon>Homalodisca</taxon>
    </lineage>
</organism>
<feature type="compositionally biased region" description="Basic residues" evidence="1">
    <location>
        <begin position="32"/>
        <end position="46"/>
    </location>
</feature>
<dbReference type="AlphaFoldDB" id="A0A1B6K402"/>
<feature type="compositionally biased region" description="Low complexity" evidence="1">
    <location>
        <begin position="65"/>
        <end position="74"/>
    </location>
</feature>